<dbReference type="EMBL" id="JAUUTY010000007">
    <property type="protein sequence ID" value="KAK1611168.1"/>
    <property type="molecule type" value="Genomic_DNA"/>
</dbReference>
<accession>A0AAD8QY41</accession>
<dbReference type="Proteomes" id="UP001231189">
    <property type="component" value="Unassembled WGS sequence"/>
</dbReference>
<evidence type="ECO:0000313" key="2">
    <source>
        <dbReference type="EMBL" id="KAK1611168.1"/>
    </source>
</evidence>
<dbReference type="InterPro" id="IPR010683">
    <property type="entry name" value="DUF1262"/>
</dbReference>
<gene>
    <name evidence="2" type="ORF">QYE76_034841</name>
</gene>
<sequence>MYVTRELSRYLANPKAATEPPPEGPGSGFLVLVDETGETARTTCCGMCIDREMRGLPFPQNRQLALRPNTSSNPALESCATFVDFVSEIVGQCTGNELPGGGGKAPPPPNYAMLVPVVDQPLSSGRYYVVQFDGKHRGKVSACSKEEDKTTCCFGSCVNDVKPRAFDSGDVYQQVEIQLLPSGGKGFKAVAVATDGIPPHYLRKKGWKVKHHGVPEVRPHRRARAGLRSPPPDARPREPQHHGEQLACRRRRQMVRPVHVRKG</sequence>
<dbReference type="AlphaFoldDB" id="A0AAD8QY41"/>
<keyword evidence="3" id="KW-1185">Reference proteome</keyword>
<reference evidence="2" key="1">
    <citation type="submission" date="2023-07" db="EMBL/GenBank/DDBJ databases">
        <title>A chromosome-level genome assembly of Lolium multiflorum.</title>
        <authorList>
            <person name="Chen Y."/>
            <person name="Copetti D."/>
            <person name="Kolliker R."/>
            <person name="Studer B."/>
        </authorList>
    </citation>
    <scope>NUCLEOTIDE SEQUENCE</scope>
    <source>
        <strain evidence="2">02402/16</strain>
        <tissue evidence="2">Leaf</tissue>
    </source>
</reference>
<comment type="caution">
    <text evidence="2">The sequence shown here is derived from an EMBL/GenBank/DDBJ whole genome shotgun (WGS) entry which is preliminary data.</text>
</comment>
<evidence type="ECO:0000313" key="3">
    <source>
        <dbReference type="Proteomes" id="UP001231189"/>
    </source>
</evidence>
<dbReference type="PANTHER" id="PTHR31050:SF15">
    <property type="entry name" value="OS08G0413200 PROTEIN"/>
    <property type="match status" value="1"/>
</dbReference>
<proteinExistence type="predicted"/>
<name>A0AAD8QY41_LOLMU</name>
<feature type="region of interest" description="Disordered" evidence="1">
    <location>
        <begin position="1"/>
        <end position="26"/>
    </location>
</feature>
<evidence type="ECO:0000256" key="1">
    <source>
        <dbReference type="SAM" id="MobiDB-lite"/>
    </source>
</evidence>
<feature type="compositionally biased region" description="Basic and acidic residues" evidence="1">
    <location>
        <begin position="234"/>
        <end position="244"/>
    </location>
</feature>
<protein>
    <submittedName>
        <fullName evidence="2">Uncharacterized protein</fullName>
    </submittedName>
</protein>
<feature type="region of interest" description="Disordered" evidence="1">
    <location>
        <begin position="215"/>
        <end position="263"/>
    </location>
</feature>
<organism evidence="2 3">
    <name type="scientific">Lolium multiflorum</name>
    <name type="common">Italian ryegrass</name>
    <name type="synonym">Lolium perenne subsp. multiflorum</name>
    <dbReference type="NCBI Taxonomy" id="4521"/>
    <lineage>
        <taxon>Eukaryota</taxon>
        <taxon>Viridiplantae</taxon>
        <taxon>Streptophyta</taxon>
        <taxon>Embryophyta</taxon>
        <taxon>Tracheophyta</taxon>
        <taxon>Spermatophyta</taxon>
        <taxon>Magnoliopsida</taxon>
        <taxon>Liliopsida</taxon>
        <taxon>Poales</taxon>
        <taxon>Poaceae</taxon>
        <taxon>BOP clade</taxon>
        <taxon>Pooideae</taxon>
        <taxon>Poodae</taxon>
        <taxon>Poeae</taxon>
        <taxon>Poeae Chloroplast Group 2 (Poeae type)</taxon>
        <taxon>Loliodinae</taxon>
        <taxon>Loliinae</taxon>
        <taxon>Lolium</taxon>
    </lineage>
</organism>
<dbReference type="PANTHER" id="PTHR31050">
    <property type="entry name" value="OS08G0413200 PROTEIN"/>
    <property type="match status" value="1"/>
</dbReference>
<feature type="compositionally biased region" description="Basic residues" evidence="1">
    <location>
        <begin position="248"/>
        <end position="263"/>
    </location>
</feature>
<dbReference type="Pfam" id="PF06880">
    <property type="entry name" value="DUF1262"/>
    <property type="match status" value="1"/>
</dbReference>